<keyword evidence="2" id="KW-0378">Hydrolase</keyword>
<gene>
    <name evidence="2" type="ORF">ABHF33_00240</name>
</gene>
<dbReference type="KEGG" id="cmav:ABHF33_00240"/>
<evidence type="ECO:0000259" key="1">
    <source>
        <dbReference type="SMART" id="SM00849"/>
    </source>
</evidence>
<dbReference type="PANTHER" id="PTHR42663">
    <property type="entry name" value="HYDROLASE C777.06C-RELATED-RELATED"/>
    <property type="match status" value="1"/>
</dbReference>
<dbReference type="EMBL" id="CP157355">
    <property type="protein sequence ID" value="XBM00747.1"/>
    <property type="molecule type" value="Genomic_DNA"/>
</dbReference>
<dbReference type="SMART" id="SM00849">
    <property type="entry name" value="Lactamase_B"/>
    <property type="match status" value="1"/>
</dbReference>
<dbReference type="SUPFAM" id="SSF56281">
    <property type="entry name" value="Metallo-hydrolase/oxidoreductase"/>
    <property type="match status" value="1"/>
</dbReference>
<dbReference type="CDD" id="cd07735">
    <property type="entry name" value="class_II_PDE_MBL-fold"/>
    <property type="match status" value="1"/>
</dbReference>
<dbReference type="InterPro" id="IPR036866">
    <property type="entry name" value="RibonucZ/Hydroxyglut_hydro"/>
</dbReference>
<name>A0AAU7F9L1_9NEIS</name>
<reference evidence="2" key="1">
    <citation type="submission" date="2024-05" db="EMBL/GenBank/DDBJ databases">
        <authorList>
            <person name="Yang L."/>
            <person name="Pan L."/>
        </authorList>
    </citation>
    <scope>NUCLEOTIDE SEQUENCE</scope>
    <source>
        <strain evidence="2">FCG-7</strain>
    </source>
</reference>
<dbReference type="InterPro" id="IPR000396">
    <property type="entry name" value="Pdiesterase2"/>
</dbReference>
<dbReference type="Pfam" id="PF12706">
    <property type="entry name" value="Lactamase_B_2"/>
    <property type="match status" value="1"/>
</dbReference>
<dbReference type="EC" id="3.1.4.17" evidence="2"/>
<evidence type="ECO:0000313" key="2">
    <source>
        <dbReference type="EMBL" id="XBM00747.1"/>
    </source>
</evidence>
<proteinExistence type="predicted"/>
<dbReference type="PRINTS" id="PR00388">
    <property type="entry name" value="PDIESTERASE2"/>
</dbReference>
<organism evidence="2">
    <name type="scientific">Chitinibacter mangrovi</name>
    <dbReference type="NCBI Taxonomy" id="3153927"/>
    <lineage>
        <taxon>Bacteria</taxon>
        <taxon>Pseudomonadati</taxon>
        <taxon>Pseudomonadota</taxon>
        <taxon>Betaproteobacteria</taxon>
        <taxon>Neisseriales</taxon>
        <taxon>Chitinibacteraceae</taxon>
        <taxon>Chitinibacter</taxon>
    </lineage>
</organism>
<accession>A0AAU7F9L1</accession>
<dbReference type="Gene3D" id="3.60.15.10">
    <property type="entry name" value="Ribonuclease Z/Hydroxyacylglutathione hydrolase-like"/>
    <property type="match status" value="1"/>
</dbReference>
<dbReference type="GO" id="GO:0004115">
    <property type="term" value="F:3',5'-cyclic-AMP phosphodiesterase activity"/>
    <property type="evidence" value="ECO:0007669"/>
    <property type="project" value="InterPro"/>
</dbReference>
<dbReference type="GO" id="GO:0006198">
    <property type="term" value="P:cAMP catabolic process"/>
    <property type="evidence" value="ECO:0007669"/>
    <property type="project" value="InterPro"/>
</dbReference>
<dbReference type="AlphaFoldDB" id="A0AAU7F9L1"/>
<protein>
    <submittedName>
        <fullName evidence="2">3',5'-cyclic-nucleotide phosphodiesterase</fullName>
        <ecNumber evidence="2">3.1.4.17</ecNumber>
    </submittedName>
</protein>
<dbReference type="RefSeq" id="WP_348945083.1">
    <property type="nucleotide sequence ID" value="NZ_CP157355.1"/>
</dbReference>
<sequence length="256" mass="27957">MSCQLRVLGCSGGIGGDNRTTAFLLNQHVLIDAGTGVGDLQHAELLAIDHVFLTHAHLDHIACLPLLLDSVVGSRTEPIYVHASAQTIDLLRKHVFNWLIWPDFSTIPSVEQPSLIFVEHELGQPCQVGELCITPLPAIHTIPAVAFLLSSDSASIVFSGDTIGGDEFWCAVNQIDNLQALIIETAFADKEHAIADAAKHLCSSTLAEQLQQWRGGAEVLITHLKPADSELTIREVLQLDHLHPIRRLLQGEIIEF</sequence>
<dbReference type="PANTHER" id="PTHR42663:SF6">
    <property type="entry name" value="HYDROLASE C777.06C-RELATED"/>
    <property type="match status" value="1"/>
</dbReference>
<feature type="domain" description="Metallo-beta-lactamase" evidence="1">
    <location>
        <begin position="19"/>
        <end position="210"/>
    </location>
</feature>
<dbReference type="InterPro" id="IPR001279">
    <property type="entry name" value="Metallo-B-lactamas"/>
</dbReference>